<dbReference type="AlphaFoldDB" id="A0A060HFU7"/>
<dbReference type="KEGG" id="nvn:NVIE_002570"/>
<proteinExistence type="predicted"/>
<feature type="domain" description="Ribbon-helix-helix protein CopG" evidence="1">
    <location>
        <begin position="7"/>
        <end position="39"/>
    </location>
</feature>
<dbReference type="KEGG" id="nvn:NVIE_022640"/>
<evidence type="ECO:0000313" key="4">
    <source>
        <dbReference type="Proteomes" id="UP000027093"/>
    </source>
</evidence>
<dbReference type="EMBL" id="CP007536">
    <property type="protein sequence ID" value="AIC16526.1"/>
    <property type="molecule type" value="Genomic_DNA"/>
</dbReference>
<organism evidence="2 4">
    <name type="scientific">Nitrososphaera viennensis EN76</name>
    <dbReference type="NCBI Taxonomy" id="926571"/>
    <lineage>
        <taxon>Archaea</taxon>
        <taxon>Nitrososphaerota</taxon>
        <taxon>Nitrososphaeria</taxon>
        <taxon>Nitrososphaerales</taxon>
        <taxon>Nitrososphaeraceae</taxon>
        <taxon>Nitrososphaera</taxon>
    </lineage>
</organism>
<gene>
    <name evidence="2" type="ORF">NVIE_002570</name>
    <name evidence="3" type="ORF">NVIE_022640</name>
</gene>
<evidence type="ECO:0000313" key="2">
    <source>
        <dbReference type="EMBL" id="AIC14443.1"/>
    </source>
</evidence>
<dbReference type="InterPro" id="IPR002145">
    <property type="entry name" value="CopG"/>
</dbReference>
<dbReference type="Gene3D" id="1.10.1220.10">
    <property type="entry name" value="Met repressor-like"/>
    <property type="match status" value="1"/>
</dbReference>
<reference evidence="2" key="2">
    <citation type="submission" date="2014-04" db="EMBL/GenBank/DDBJ databases">
        <authorList>
            <person name="Kerou M.L."/>
            <person name="Offre P."/>
            <person name="Spang A.M."/>
            <person name="Schleper C."/>
        </authorList>
    </citation>
    <scope>NUCLEOTIDE SEQUENCE</scope>
    <source>
        <strain evidence="2">EN76</strain>
    </source>
</reference>
<dbReference type="InterPro" id="IPR013321">
    <property type="entry name" value="Arc_rbn_hlx_hlx"/>
</dbReference>
<dbReference type="STRING" id="926571.NVIE_002570"/>
<reference evidence="2 4" key="1">
    <citation type="journal article" date="2014" name="Int. J. Syst. Evol. Microbiol.">
        <title>Nitrososphaera viennensis gen. nov., sp. nov., an aerobic and mesophilic, ammonia-oxidizing archaeon from soil and a member of the archaeal phylum Thaumarchaeota.</title>
        <authorList>
            <person name="Stieglmeier M."/>
            <person name="Klingl A."/>
            <person name="Alves R.J."/>
            <person name="Rittmann S.K."/>
            <person name="Melcher M."/>
            <person name="Leisch N."/>
            <person name="Schleper C."/>
        </authorList>
    </citation>
    <scope>NUCLEOTIDE SEQUENCE [LARGE SCALE GENOMIC DNA]</scope>
    <source>
        <strain evidence="2">EN76</strain>
    </source>
</reference>
<dbReference type="RefSeq" id="WP_084790551.1">
    <property type="nucleotide sequence ID" value="NZ_CP007536.1"/>
</dbReference>
<dbReference type="EMBL" id="CP007536">
    <property type="protein sequence ID" value="AIC14443.1"/>
    <property type="molecule type" value="Genomic_DNA"/>
</dbReference>
<dbReference type="GO" id="GO:0006355">
    <property type="term" value="P:regulation of DNA-templated transcription"/>
    <property type="evidence" value="ECO:0007669"/>
    <property type="project" value="InterPro"/>
</dbReference>
<evidence type="ECO:0000259" key="1">
    <source>
        <dbReference type="Pfam" id="PF01402"/>
    </source>
</evidence>
<dbReference type="Proteomes" id="UP000027093">
    <property type="component" value="Chromosome"/>
</dbReference>
<dbReference type="GeneID" id="74947507"/>
<sequence>MMARALVTLPDNLMEIVDSLKGTMGEGRSDIIRAIVTSWMSEKGYLRGDKNE</sequence>
<dbReference type="HOGENOM" id="CLU_3075486_0_0_2"/>
<name>A0A060HFU7_9ARCH</name>
<accession>A0A060HFU7</accession>
<protein>
    <recommendedName>
        <fullName evidence="1">Ribbon-helix-helix protein CopG domain-containing protein</fullName>
    </recommendedName>
</protein>
<evidence type="ECO:0000313" key="3">
    <source>
        <dbReference type="EMBL" id="AIC16526.1"/>
    </source>
</evidence>
<keyword evidence="4" id="KW-1185">Reference proteome</keyword>
<dbReference type="Pfam" id="PF01402">
    <property type="entry name" value="RHH_1"/>
    <property type="match status" value="1"/>
</dbReference>